<feature type="domain" description="AGC-kinase C-terminal" evidence="10">
    <location>
        <begin position="270"/>
        <end position="340"/>
    </location>
</feature>
<dbReference type="InterPro" id="IPR011009">
    <property type="entry name" value="Kinase-like_dom_sf"/>
</dbReference>
<evidence type="ECO:0000256" key="3">
    <source>
        <dbReference type="ARBA" id="ARBA00022679"/>
    </source>
</evidence>
<keyword evidence="12" id="KW-1185">Reference proteome</keyword>
<evidence type="ECO:0000313" key="12">
    <source>
        <dbReference type="Proteomes" id="UP001162131"/>
    </source>
</evidence>
<dbReference type="SUPFAM" id="SSF56112">
    <property type="entry name" value="Protein kinase-like (PK-like)"/>
    <property type="match status" value="1"/>
</dbReference>
<protein>
    <submittedName>
        <fullName evidence="11">Uncharacterized protein</fullName>
    </submittedName>
</protein>
<dbReference type="InterPro" id="IPR045270">
    <property type="entry name" value="STKc_AGC"/>
</dbReference>
<keyword evidence="2" id="KW-0597">Phosphoprotein</keyword>
<dbReference type="GO" id="GO:0004674">
    <property type="term" value="F:protein serine/threonine kinase activity"/>
    <property type="evidence" value="ECO:0007669"/>
    <property type="project" value="UniProtKB-KW"/>
</dbReference>
<name>A0AAU9IQI4_9CILI</name>
<dbReference type="InterPro" id="IPR000961">
    <property type="entry name" value="AGC-kinase_C"/>
</dbReference>
<evidence type="ECO:0000256" key="4">
    <source>
        <dbReference type="ARBA" id="ARBA00022741"/>
    </source>
</evidence>
<accession>A0AAU9IQI4</accession>
<dbReference type="InterPro" id="IPR017441">
    <property type="entry name" value="Protein_kinase_ATP_BS"/>
</dbReference>
<sequence length="356" mass="40885">MEFETQRNCSVNDFELLKVIGKGRYGKVLLVKKIITGELFAMKILKKKYIAECRQIEHTRTERKILASVDHPYIVKFFYAFQSNERLYLILEYCSGGELFFHLNRARRFDEQRVKFYSACLVLAIEHLHSKNIIYRDLKPENVLIDEDGFPKITDFGLSKENCTDGRSARSFCGTAEYLAPEVIIKQGYGKAVDWWSLGCIIYEMLIGLPPFYHENKKYVYMKILSEEPLLPDFLSLPVKNLLTSLLHKDPNRRLGARGAEEIKTNIWFFDVDWAALGAKRVMPSFVPNISDPANSRYFSEEFTSSAISAASPNSLSPRNSSPTYDGFSYSCSPSESKCVFDNEFTIREEEGQPIV</sequence>
<reference evidence="11" key="1">
    <citation type="submission" date="2021-09" db="EMBL/GenBank/DDBJ databases">
        <authorList>
            <consortium name="AG Swart"/>
            <person name="Singh M."/>
            <person name="Singh A."/>
            <person name="Seah K."/>
            <person name="Emmerich C."/>
        </authorList>
    </citation>
    <scope>NUCLEOTIDE SEQUENCE</scope>
    <source>
        <strain evidence="11">ATCC30299</strain>
    </source>
</reference>
<dbReference type="PROSITE" id="PS51285">
    <property type="entry name" value="AGC_KINASE_CTER"/>
    <property type="match status" value="1"/>
</dbReference>
<dbReference type="Gene3D" id="3.30.200.20">
    <property type="entry name" value="Phosphorylase Kinase, domain 1"/>
    <property type="match status" value="1"/>
</dbReference>
<evidence type="ECO:0000259" key="10">
    <source>
        <dbReference type="PROSITE" id="PS51285"/>
    </source>
</evidence>
<comment type="similarity">
    <text evidence="8">Belongs to the protein kinase superfamily.</text>
</comment>
<dbReference type="Pfam" id="PF00069">
    <property type="entry name" value="Pkinase"/>
    <property type="match status" value="1"/>
</dbReference>
<dbReference type="PROSITE" id="PS00107">
    <property type="entry name" value="PROTEIN_KINASE_ATP"/>
    <property type="match status" value="1"/>
</dbReference>
<dbReference type="PROSITE" id="PS50011">
    <property type="entry name" value="PROTEIN_KINASE_DOM"/>
    <property type="match status" value="1"/>
</dbReference>
<evidence type="ECO:0000256" key="6">
    <source>
        <dbReference type="ARBA" id="ARBA00022840"/>
    </source>
</evidence>
<evidence type="ECO:0000256" key="8">
    <source>
        <dbReference type="RuleBase" id="RU000304"/>
    </source>
</evidence>
<feature type="binding site" evidence="7">
    <location>
        <position position="43"/>
    </location>
    <ligand>
        <name>ATP</name>
        <dbReference type="ChEBI" id="CHEBI:30616"/>
    </ligand>
</feature>
<comment type="caution">
    <text evidence="11">The sequence shown here is derived from an EMBL/GenBank/DDBJ whole genome shotgun (WGS) entry which is preliminary data.</text>
</comment>
<feature type="domain" description="Protein kinase" evidence="9">
    <location>
        <begin position="14"/>
        <end position="269"/>
    </location>
</feature>
<dbReference type="CDD" id="cd05123">
    <property type="entry name" value="STKc_AGC"/>
    <property type="match status" value="1"/>
</dbReference>
<keyword evidence="5" id="KW-0418">Kinase</keyword>
<gene>
    <name evidence="11" type="ORF">BSTOLATCC_MIC14483</name>
</gene>
<proteinExistence type="inferred from homology"/>
<evidence type="ECO:0000256" key="2">
    <source>
        <dbReference type="ARBA" id="ARBA00022553"/>
    </source>
</evidence>
<evidence type="ECO:0000256" key="5">
    <source>
        <dbReference type="ARBA" id="ARBA00022777"/>
    </source>
</evidence>
<dbReference type="PANTHER" id="PTHR24351">
    <property type="entry name" value="RIBOSOMAL PROTEIN S6 KINASE"/>
    <property type="match status" value="1"/>
</dbReference>
<dbReference type="InterPro" id="IPR008271">
    <property type="entry name" value="Ser/Thr_kinase_AS"/>
</dbReference>
<dbReference type="EMBL" id="CAJZBQ010000014">
    <property type="protein sequence ID" value="CAG9315733.1"/>
    <property type="molecule type" value="Genomic_DNA"/>
</dbReference>
<dbReference type="GO" id="GO:0005524">
    <property type="term" value="F:ATP binding"/>
    <property type="evidence" value="ECO:0007669"/>
    <property type="project" value="UniProtKB-UniRule"/>
</dbReference>
<dbReference type="SMART" id="SM00133">
    <property type="entry name" value="S_TK_X"/>
    <property type="match status" value="1"/>
</dbReference>
<evidence type="ECO:0000259" key="9">
    <source>
        <dbReference type="PROSITE" id="PS50011"/>
    </source>
</evidence>
<dbReference type="Gene3D" id="1.10.510.10">
    <property type="entry name" value="Transferase(Phosphotransferase) domain 1"/>
    <property type="match status" value="1"/>
</dbReference>
<dbReference type="Proteomes" id="UP001162131">
    <property type="component" value="Unassembled WGS sequence"/>
</dbReference>
<keyword evidence="6 7" id="KW-0067">ATP-binding</keyword>
<evidence type="ECO:0000256" key="7">
    <source>
        <dbReference type="PROSITE-ProRule" id="PRU10141"/>
    </source>
</evidence>
<keyword evidence="4 7" id="KW-0547">Nucleotide-binding</keyword>
<keyword evidence="1 8" id="KW-0723">Serine/threonine-protein kinase</keyword>
<dbReference type="FunFam" id="3.30.200.20:FF:000537">
    <property type="entry name" value="Non-specific serine/threonine protein kinase"/>
    <property type="match status" value="1"/>
</dbReference>
<dbReference type="FunFam" id="1.10.510.10:FF:000008">
    <property type="entry name" value="Non-specific serine/threonine protein kinase"/>
    <property type="match status" value="1"/>
</dbReference>
<evidence type="ECO:0000256" key="1">
    <source>
        <dbReference type="ARBA" id="ARBA00022527"/>
    </source>
</evidence>
<keyword evidence="3" id="KW-0808">Transferase</keyword>
<dbReference type="AlphaFoldDB" id="A0AAU9IQI4"/>
<dbReference type="SMART" id="SM00220">
    <property type="entry name" value="S_TKc"/>
    <property type="match status" value="1"/>
</dbReference>
<organism evidence="11 12">
    <name type="scientific">Blepharisma stoltei</name>
    <dbReference type="NCBI Taxonomy" id="1481888"/>
    <lineage>
        <taxon>Eukaryota</taxon>
        <taxon>Sar</taxon>
        <taxon>Alveolata</taxon>
        <taxon>Ciliophora</taxon>
        <taxon>Postciliodesmatophora</taxon>
        <taxon>Heterotrichea</taxon>
        <taxon>Heterotrichida</taxon>
        <taxon>Blepharismidae</taxon>
        <taxon>Blepharisma</taxon>
    </lineage>
</organism>
<dbReference type="InterPro" id="IPR000719">
    <property type="entry name" value="Prot_kinase_dom"/>
</dbReference>
<evidence type="ECO:0000313" key="11">
    <source>
        <dbReference type="EMBL" id="CAG9315733.1"/>
    </source>
</evidence>
<dbReference type="PROSITE" id="PS00108">
    <property type="entry name" value="PROTEIN_KINASE_ST"/>
    <property type="match status" value="1"/>
</dbReference>